<evidence type="ECO:0000256" key="13">
    <source>
        <dbReference type="ARBA" id="ARBA00023209"/>
    </source>
</evidence>
<accession>A0A3D2X4U5</accession>
<keyword evidence="10 18" id="KW-1133">Transmembrane helix</keyword>
<keyword evidence="7" id="KW-0444">Lipid biosynthesis</keyword>
<dbReference type="PANTHER" id="PTHR14269:SF62">
    <property type="entry name" value="CDP-DIACYLGLYCEROL--GLYCEROL-3-PHOSPHATE 3-PHOSPHATIDYLTRANSFERASE 1, CHLOROPLASTIC"/>
    <property type="match status" value="1"/>
</dbReference>
<dbReference type="PROSITE" id="PS00379">
    <property type="entry name" value="CDP_ALCOHOL_P_TRANSF"/>
    <property type="match status" value="1"/>
</dbReference>
<dbReference type="InterPro" id="IPR050324">
    <property type="entry name" value="CDP-alcohol_PTase-I"/>
</dbReference>
<dbReference type="GO" id="GO:0016020">
    <property type="term" value="C:membrane"/>
    <property type="evidence" value="ECO:0007669"/>
    <property type="project" value="UniProtKB-SubCell"/>
</dbReference>
<evidence type="ECO:0000313" key="19">
    <source>
        <dbReference type="EMBL" id="HCL02132.1"/>
    </source>
</evidence>
<dbReference type="InterPro" id="IPR048254">
    <property type="entry name" value="CDP_ALCOHOL_P_TRANSF_CS"/>
</dbReference>
<evidence type="ECO:0000256" key="1">
    <source>
        <dbReference type="ARBA" id="ARBA00003973"/>
    </source>
</evidence>
<dbReference type="Proteomes" id="UP000262969">
    <property type="component" value="Unassembled WGS sequence"/>
</dbReference>
<keyword evidence="11" id="KW-0443">Lipid metabolism</keyword>
<evidence type="ECO:0000256" key="11">
    <source>
        <dbReference type="ARBA" id="ARBA00023098"/>
    </source>
</evidence>
<evidence type="ECO:0000256" key="18">
    <source>
        <dbReference type="SAM" id="Phobius"/>
    </source>
</evidence>
<feature type="transmembrane region" description="Helical" evidence="18">
    <location>
        <begin position="39"/>
        <end position="60"/>
    </location>
</feature>
<feature type="transmembrane region" description="Helical" evidence="18">
    <location>
        <begin position="154"/>
        <end position="179"/>
    </location>
</feature>
<dbReference type="InterPro" id="IPR000462">
    <property type="entry name" value="CDP-OH_P_trans"/>
</dbReference>
<evidence type="ECO:0000256" key="9">
    <source>
        <dbReference type="ARBA" id="ARBA00022692"/>
    </source>
</evidence>
<comment type="similarity">
    <text evidence="4 17">Belongs to the CDP-alcohol phosphatidyltransferase class-I family.</text>
</comment>
<dbReference type="EC" id="2.7.8.5" evidence="5"/>
<feature type="transmembrane region" description="Helical" evidence="18">
    <location>
        <begin position="129"/>
        <end position="148"/>
    </location>
</feature>
<evidence type="ECO:0000256" key="14">
    <source>
        <dbReference type="ARBA" id="ARBA00023264"/>
    </source>
</evidence>
<keyword evidence="13" id="KW-0594">Phospholipid biosynthesis</keyword>
<feature type="transmembrane region" description="Helical" evidence="18">
    <location>
        <begin position="12"/>
        <end position="32"/>
    </location>
</feature>
<evidence type="ECO:0000256" key="12">
    <source>
        <dbReference type="ARBA" id="ARBA00023136"/>
    </source>
</evidence>
<reference evidence="19 20" key="1">
    <citation type="journal article" date="2018" name="Nat. Biotechnol.">
        <title>A standardized bacterial taxonomy based on genome phylogeny substantially revises the tree of life.</title>
        <authorList>
            <person name="Parks D.H."/>
            <person name="Chuvochina M."/>
            <person name="Waite D.W."/>
            <person name="Rinke C."/>
            <person name="Skarshewski A."/>
            <person name="Chaumeil P.A."/>
            <person name="Hugenholtz P."/>
        </authorList>
    </citation>
    <scope>NUCLEOTIDE SEQUENCE [LARGE SCALE GENOMIC DNA]</scope>
    <source>
        <strain evidence="19">UBA11728</strain>
    </source>
</reference>
<dbReference type="GO" id="GO:0006655">
    <property type="term" value="P:phosphatidylglycerol biosynthetic process"/>
    <property type="evidence" value="ECO:0007669"/>
    <property type="project" value="UniProtKB-UniPathway"/>
</dbReference>
<evidence type="ECO:0000313" key="20">
    <source>
        <dbReference type="Proteomes" id="UP000262969"/>
    </source>
</evidence>
<evidence type="ECO:0000256" key="10">
    <source>
        <dbReference type="ARBA" id="ARBA00022989"/>
    </source>
</evidence>
<keyword evidence="9 18" id="KW-0812">Transmembrane</keyword>
<dbReference type="InterPro" id="IPR043130">
    <property type="entry name" value="CDP-OH_PTrfase_TM_dom"/>
</dbReference>
<dbReference type="GO" id="GO:0008444">
    <property type="term" value="F:CDP-diacylglycerol-glycerol-3-phosphate 3-phosphatidyltransferase activity"/>
    <property type="evidence" value="ECO:0007669"/>
    <property type="project" value="UniProtKB-EC"/>
</dbReference>
<dbReference type="InterPro" id="IPR004570">
    <property type="entry name" value="Phosphatidylglycerol_P_synth"/>
</dbReference>
<evidence type="ECO:0000256" key="2">
    <source>
        <dbReference type="ARBA" id="ARBA00004141"/>
    </source>
</evidence>
<keyword evidence="12 18" id="KW-0472">Membrane</keyword>
<evidence type="ECO:0000256" key="8">
    <source>
        <dbReference type="ARBA" id="ARBA00022679"/>
    </source>
</evidence>
<sequence length="185" mass="20894">MKVTAKEVFNIPNILCYIRFLLVPCFAISYLRADKPRDYYLAASFLLIAGITDLLDGFIARKFNQVTELGKAIDPIADKLTQTAILLCTMFRVKGMFLLVILFAVKECTMGVCGYLLLKRNKKLDGAMWFGKVSTAVFYVTMLILIAFPTLNVVWINLLMVTTGAFLALSFILYIPVFAKMFRES</sequence>
<keyword evidence="14" id="KW-1208">Phospholipid metabolism</keyword>
<dbReference type="EMBL" id="DPVV01000230">
    <property type="protein sequence ID" value="HCL02132.1"/>
    <property type="molecule type" value="Genomic_DNA"/>
</dbReference>
<dbReference type="PIRSF" id="PIRSF000847">
    <property type="entry name" value="Phos_ph_gly_syn"/>
    <property type="match status" value="1"/>
</dbReference>
<dbReference type="Pfam" id="PF01066">
    <property type="entry name" value="CDP-OH_P_transf"/>
    <property type="match status" value="1"/>
</dbReference>
<comment type="pathway">
    <text evidence="3">Phospholipid metabolism; phosphatidylglycerol biosynthesis; phosphatidylglycerol from CDP-diacylglycerol: step 1/2.</text>
</comment>
<keyword evidence="8 17" id="KW-0808">Transferase</keyword>
<comment type="function">
    <text evidence="1">This protein catalyzes the committed step to the synthesis of the acidic phospholipids.</text>
</comment>
<comment type="catalytic activity">
    <reaction evidence="16">
        <text>a CDP-1,2-diacyl-sn-glycerol + sn-glycerol 3-phosphate = a 1,2-diacyl-sn-glycero-3-phospho-(1'-sn-glycero-3'-phosphate) + CMP + H(+)</text>
        <dbReference type="Rhea" id="RHEA:12593"/>
        <dbReference type="ChEBI" id="CHEBI:15378"/>
        <dbReference type="ChEBI" id="CHEBI:57597"/>
        <dbReference type="ChEBI" id="CHEBI:58332"/>
        <dbReference type="ChEBI" id="CHEBI:60110"/>
        <dbReference type="ChEBI" id="CHEBI:60377"/>
        <dbReference type="EC" id="2.7.8.5"/>
    </reaction>
</comment>
<dbReference type="PANTHER" id="PTHR14269">
    <property type="entry name" value="CDP-DIACYLGLYCEROL--GLYCEROL-3-PHOSPHATE 3-PHOSPHATIDYLTRANSFERASE-RELATED"/>
    <property type="match status" value="1"/>
</dbReference>
<dbReference type="Gene3D" id="1.20.120.1760">
    <property type="match status" value="1"/>
</dbReference>
<dbReference type="AlphaFoldDB" id="A0A3D2X4U5"/>
<organism evidence="19 20">
    <name type="scientific">Lachnoclostridium phytofermentans</name>
    <dbReference type="NCBI Taxonomy" id="66219"/>
    <lineage>
        <taxon>Bacteria</taxon>
        <taxon>Bacillati</taxon>
        <taxon>Bacillota</taxon>
        <taxon>Clostridia</taxon>
        <taxon>Lachnospirales</taxon>
        <taxon>Lachnospiraceae</taxon>
    </lineage>
</organism>
<evidence type="ECO:0000256" key="4">
    <source>
        <dbReference type="ARBA" id="ARBA00010441"/>
    </source>
</evidence>
<evidence type="ECO:0000256" key="3">
    <source>
        <dbReference type="ARBA" id="ARBA00005042"/>
    </source>
</evidence>
<evidence type="ECO:0000256" key="7">
    <source>
        <dbReference type="ARBA" id="ARBA00022516"/>
    </source>
</evidence>
<evidence type="ECO:0000256" key="6">
    <source>
        <dbReference type="ARBA" id="ARBA00014944"/>
    </source>
</evidence>
<gene>
    <name evidence="19" type="ORF">DHW61_06885</name>
</gene>
<evidence type="ECO:0000256" key="15">
    <source>
        <dbReference type="ARBA" id="ARBA00033018"/>
    </source>
</evidence>
<comment type="caution">
    <text evidence="19">The sequence shown here is derived from an EMBL/GenBank/DDBJ whole genome shotgun (WGS) entry which is preliminary data.</text>
</comment>
<name>A0A3D2X4U5_9FIRM</name>
<dbReference type="UniPathway" id="UPA00084">
    <property type="reaction ID" value="UER00503"/>
</dbReference>
<evidence type="ECO:0000256" key="17">
    <source>
        <dbReference type="RuleBase" id="RU003750"/>
    </source>
</evidence>
<evidence type="ECO:0000256" key="16">
    <source>
        <dbReference type="ARBA" id="ARBA00048586"/>
    </source>
</evidence>
<proteinExistence type="inferred from homology"/>
<comment type="subcellular location">
    <subcellularLocation>
        <location evidence="2">Membrane</location>
        <topology evidence="2">Multi-pass membrane protein</topology>
    </subcellularLocation>
</comment>
<evidence type="ECO:0000256" key="5">
    <source>
        <dbReference type="ARBA" id="ARBA00013170"/>
    </source>
</evidence>
<protein>
    <recommendedName>
        <fullName evidence="6">CDP-diacylglycerol--glycerol-3-phosphate 3-phosphatidyltransferase</fullName>
        <ecNumber evidence="5">2.7.8.5</ecNumber>
    </recommendedName>
    <alternativeName>
        <fullName evidence="15">Phosphatidylglycerophosphate synthase</fullName>
    </alternativeName>
</protein>